<reference evidence="2" key="2">
    <citation type="journal article" date="2021" name="Genome Biol. Evol.">
        <title>Developing a high-quality reference genome for a parasitic bivalve with doubly uniparental inheritance (Bivalvia: Unionida).</title>
        <authorList>
            <person name="Smith C.H."/>
        </authorList>
    </citation>
    <scope>NUCLEOTIDE SEQUENCE</scope>
    <source>
        <strain evidence="2">CHS0354</strain>
        <tissue evidence="2">Mantle</tissue>
    </source>
</reference>
<feature type="region of interest" description="Disordered" evidence="1">
    <location>
        <begin position="132"/>
        <end position="156"/>
    </location>
</feature>
<evidence type="ECO:0000313" key="3">
    <source>
        <dbReference type="Proteomes" id="UP001195483"/>
    </source>
</evidence>
<dbReference type="Proteomes" id="UP001195483">
    <property type="component" value="Unassembled WGS sequence"/>
</dbReference>
<comment type="caution">
    <text evidence="2">The sequence shown here is derived from an EMBL/GenBank/DDBJ whole genome shotgun (WGS) entry which is preliminary data.</text>
</comment>
<dbReference type="PANTHER" id="PTHR13482">
    <property type="entry name" value="MICRORNA PROCESSOR COMPLEX SUBUNIT DGCR8"/>
    <property type="match status" value="1"/>
</dbReference>
<evidence type="ECO:0000313" key="2">
    <source>
        <dbReference type="EMBL" id="KAK3579830.1"/>
    </source>
</evidence>
<dbReference type="GO" id="GO:0070877">
    <property type="term" value="C:microprocessor complex"/>
    <property type="evidence" value="ECO:0007669"/>
    <property type="project" value="InterPro"/>
</dbReference>
<proteinExistence type="predicted"/>
<dbReference type="InterPro" id="IPR040375">
    <property type="entry name" value="DGCR8"/>
</dbReference>
<evidence type="ECO:0000256" key="1">
    <source>
        <dbReference type="SAM" id="MobiDB-lite"/>
    </source>
</evidence>
<reference evidence="2" key="1">
    <citation type="journal article" date="2021" name="Genome Biol. Evol.">
        <title>A High-Quality Reference Genome for a Parasitic Bivalve with Doubly Uniparental Inheritance (Bivalvia: Unionida).</title>
        <authorList>
            <person name="Smith C.H."/>
        </authorList>
    </citation>
    <scope>NUCLEOTIDE SEQUENCE</scope>
    <source>
        <strain evidence="2">CHS0354</strain>
    </source>
</reference>
<feature type="region of interest" description="Disordered" evidence="1">
    <location>
        <begin position="86"/>
        <end position="105"/>
    </location>
</feature>
<dbReference type="PANTHER" id="PTHR13482:SF3">
    <property type="entry name" value="MICROPROCESSOR COMPLEX SUBUNIT DGCR8"/>
    <property type="match status" value="1"/>
</dbReference>
<dbReference type="EMBL" id="JAEAOA010001769">
    <property type="protein sequence ID" value="KAK3579830.1"/>
    <property type="molecule type" value="Genomic_DNA"/>
</dbReference>
<name>A0AAE0RUL9_9BIVA</name>
<dbReference type="AlphaFoldDB" id="A0AAE0RUL9"/>
<accession>A0AAE0RUL9</accession>
<dbReference type="GO" id="GO:0070878">
    <property type="term" value="F:primary miRNA binding"/>
    <property type="evidence" value="ECO:0007669"/>
    <property type="project" value="TreeGrafter"/>
</dbReference>
<feature type="region of interest" description="Disordered" evidence="1">
    <location>
        <begin position="1"/>
        <end position="77"/>
    </location>
</feature>
<sequence>MSDTSDASENKMPPSSMQMSSCNNTKQVDFDPVGGGQNTSEPSEIESPVNDCDQNKKRKYPFSQNEEVSSDLKEINRGIEIKSRIKLTKSDRPKENKKDNAKYIKSERTDNALEFIVPSSPKTMEFEILDDLEGQGSDDDDDDDDVGDEDDSDYDLDDNEIYAWLDEGLEKKKHKAGEKQDGSEIPLEMQKIILKERGADPFEVLPEGWVAITHNSGMPVYLHKSSRVCTLSKPYFLGPGSVRKHDIPLSSIPCLQYKRELEKERMLTGGNEDVNPESTSSADVILKSTANTEVNGSNLMNGDIGAGTNFMKSKPKETQSSQDHQITHTLVKAASSLQKWWLHKRGEPLLLLVNVAGANGLKCTRVHV</sequence>
<dbReference type="Gene3D" id="2.20.70.10">
    <property type="match status" value="1"/>
</dbReference>
<dbReference type="FunFam" id="2.20.70.10:FF:000018">
    <property type="entry name" value="DGCR8 microprocessor complex subunit"/>
    <property type="match status" value="1"/>
</dbReference>
<reference evidence="2" key="3">
    <citation type="submission" date="2023-05" db="EMBL/GenBank/DDBJ databases">
        <authorList>
            <person name="Smith C.H."/>
        </authorList>
    </citation>
    <scope>NUCLEOTIDE SEQUENCE</scope>
    <source>
        <strain evidence="2">CHS0354</strain>
        <tissue evidence="2">Mantle</tissue>
    </source>
</reference>
<dbReference type="GO" id="GO:0020037">
    <property type="term" value="F:heme binding"/>
    <property type="evidence" value="ECO:0007669"/>
    <property type="project" value="InterPro"/>
</dbReference>
<dbReference type="GO" id="GO:0031053">
    <property type="term" value="P:primary miRNA processing"/>
    <property type="evidence" value="ECO:0007669"/>
    <property type="project" value="InterPro"/>
</dbReference>
<dbReference type="GO" id="GO:0042802">
    <property type="term" value="F:identical protein binding"/>
    <property type="evidence" value="ECO:0007669"/>
    <property type="project" value="InterPro"/>
</dbReference>
<keyword evidence="3" id="KW-1185">Reference proteome</keyword>
<organism evidence="2 3">
    <name type="scientific">Potamilus streckersoni</name>
    <dbReference type="NCBI Taxonomy" id="2493646"/>
    <lineage>
        <taxon>Eukaryota</taxon>
        <taxon>Metazoa</taxon>
        <taxon>Spiralia</taxon>
        <taxon>Lophotrochozoa</taxon>
        <taxon>Mollusca</taxon>
        <taxon>Bivalvia</taxon>
        <taxon>Autobranchia</taxon>
        <taxon>Heteroconchia</taxon>
        <taxon>Palaeoheterodonta</taxon>
        <taxon>Unionida</taxon>
        <taxon>Unionoidea</taxon>
        <taxon>Unionidae</taxon>
        <taxon>Ambleminae</taxon>
        <taxon>Lampsilini</taxon>
        <taxon>Potamilus</taxon>
    </lineage>
</organism>
<protein>
    <submittedName>
        <fullName evidence="2">Uncharacterized protein</fullName>
    </submittedName>
</protein>
<gene>
    <name evidence="2" type="ORF">CHS0354_029560</name>
</gene>
<feature type="compositionally biased region" description="Polar residues" evidence="1">
    <location>
        <begin position="1"/>
        <end position="27"/>
    </location>
</feature>
<dbReference type="GO" id="GO:0003725">
    <property type="term" value="F:double-stranded RNA binding"/>
    <property type="evidence" value="ECO:0007669"/>
    <property type="project" value="TreeGrafter"/>
</dbReference>